<accession>A0A918R6H3</accession>
<dbReference type="Proteomes" id="UP000623010">
    <property type="component" value="Unassembled WGS sequence"/>
</dbReference>
<evidence type="ECO:0000313" key="3">
    <source>
        <dbReference type="EMBL" id="GGZ84134.1"/>
    </source>
</evidence>
<dbReference type="EMBL" id="BMWH01000006">
    <property type="protein sequence ID" value="GGZ84134.1"/>
    <property type="molecule type" value="Genomic_DNA"/>
</dbReference>
<feature type="compositionally biased region" description="Basic and acidic residues" evidence="1">
    <location>
        <begin position="109"/>
        <end position="122"/>
    </location>
</feature>
<dbReference type="InterPro" id="IPR043129">
    <property type="entry name" value="ATPase_NBD"/>
</dbReference>
<feature type="domain" description="Carbohydrate kinase FGGY C-terminal" evidence="2">
    <location>
        <begin position="14"/>
        <end position="86"/>
    </location>
</feature>
<dbReference type="InterPro" id="IPR018485">
    <property type="entry name" value="FGGY_C"/>
</dbReference>
<sequence length="128" mass="13720">MPVQPVARLELRTTRRVLDSLALARRRAVQDAQRLAGHPVDVVHGVGGGTRNALLCHLTANACGLPVVAGPAEAAALGNVLVQARAHGPADDRARMRARPARTQPPARYEPRGDTHRWRAAEARPAAR</sequence>
<dbReference type="SUPFAM" id="SSF53067">
    <property type="entry name" value="Actin-like ATPase domain"/>
    <property type="match status" value="1"/>
</dbReference>
<protein>
    <recommendedName>
        <fullName evidence="2">Carbohydrate kinase FGGY C-terminal domain-containing protein</fullName>
    </recommendedName>
</protein>
<organism evidence="3 4">
    <name type="scientific">Streptomyces echinoruber</name>
    <dbReference type="NCBI Taxonomy" id="68898"/>
    <lineage>
        <taxon>Bacteria</taxon>
        <taxon>Bacillati</taxon>
        <taxon>Actinomycetota</taxon>
        <taxon>Actinomycetes</taxon>
        <taxon>Kitasatosporales</taxon>
        <taxon>Streptomycetaceae</taxon>
        <taxon>Streptomyces</taxon>
    </lineage>
</organism>
<keyword evidence="4" id="KW-1185">Reference proteome</keyword>
<feature type="region of interest" description="Disordered" evidence="1">
    <location>
        <begin position="86"/>
        <end position="128"/>
    </location>
</feature>
<name>A0A918R6H3_9ACTN</name>
<gene>
    <name evidence="3" type="ORF">GCM10010389_22830</name>
</gene>
<evidence type="ECO:0000259" key="2">
    <source>
        <dbReference type="Pfam" id="PF02782"/>
    </source>
</evidence>
<dbReference type="GO" id="GO:0016301">
    <property type="term" value="F:kinase activity"/>
    <property type="evidence" value="ECO:0007669"/>
    <property type="project" value="InterPro"/>
</dbReference>
<comment type="caution">
    <text evidence="3">The sequence shown here is derived from an EMBL/GenBank/DDBJ whole genome shotgun (WGS) entry which is preliminary data.</text>
</comment>
<dbReference type="Pfam" id="PF02782">
    <property type="entry name" value="FGGY_C"/>
    <property type="match status" value="1"/>
</dbReference>
<dbReference type="AlphaFoldDB" id="A0A918R6H3"/>
<proteinExistence type="predicted"/>
<reference evidence="3" key="2">
    <citation type="submission" date="2020-09" db="EMBL/GenBank/DDBJ databases">
        <authorList>
            <person name="Sun Q."/>
            <person name="Ohkuma M."/>
        </authorList>
    </citation>
    <scope>NUCLEOTIDE SEQUENCE</scope>
    <source>
        <strain evidence="3">JCM 5016</strain>
    </source>
</reference>
<reference evidence="3" key="1">
    <citation type="journal article" date="2014" name="Int. J. Syst. Evol. Microbiol.">
        <title>Complete genome sequence of Corynebacterium casei LMG S-19264T (=DSM 44701T), isolated from a smear-ripened cheese.</title>
        <authorList>
            <consortium name="US DOE Joint Genome Institute (JGI-PGF)"/>
            <person name="Walter F."/>
            <person name="Albersmeier A."/>
            <person name="Kalinowski J."/>
            <person name="Ruckert C."/>
        </authorList>
    </citation>
    <scope>NUCLEOTIDE SEQUENCE</scope>
    <source>
        <strain evidence="3">JCM 5016</strain>
    </source>
</reference>
<dbReference type="GO" id="GO:0005975">
    <property type="term" value="P:carbohydrate metabolic process"/>
    <property type="evidence" value="ECO:0007669"/>
    <property type="project" value="InterPro"/>
</dbReference>
<evidence type="ECO:0000256" key="1">
    <source>
        <dbReference type="SAM" id="MobiDB-lite"/>
    </source>
</evidence>
<evidence type="ECO:0000313" key="4">
    <source>
        <dbReference type="Proteomes" id="UP000623010"/>
    </source>
</evidence>
<dbReference type="Gene3D" id="3.30.420.40">
    <property type="match status" value="1"/>
</dbReference>